<organism evidence="2 3">
    <name type="scientific">Allokutzneria oryzae</name>
    <dbReference type="NCBI Taxonomy" id="1378989"/>
    <lineage>
        <taxon>Bacteria</taxon>
        <taxon>Bacillati</taxon>
        <taxon>Actinomycetota</taxon>
        <taxon>Actinomycetes</taxon>
        <taxon>Pseudonocardiales</taxon>
        <taxon>Pseudonocardiaceae</taxon>
        <taxon>Allokutzneria</taxon>
    </lineage>
</organism>
<evidence type="ECO:0000256" key="1">
    <source>
        <dbReference type="SAM" id="MobiDB-lite"/>
    </source>
</evidence>
<reference evidence="2 3" key="1">
    <citation type="submission" date="2024-09" db="EMBL/GenBank/DDBJ databases">
        <authorList>
            <person name="Sun Q."/>
            <person name="Mori K."/>
        </authorList>
    </citation>
    <scope>NUCLEOTIDE SEQUENCE [LARGE SCALE GENOMIC DNA]</scope>
    <source>
        <strain evidence="2 3">TBRC 7907</strain>
    </source>
</reference>
<dbReference type="Proteomes" id="UP001589693">
    <property type="component" value="Unassembled WGS sequence"/>
</dbReference>
<keyword evidence="3" id="KW-1185">Reference proteome</keyword>
<feature type="compositionally biased region" description="Basic and acidic residues" evidence="1">
    <location>
        <begin position="139"/>
        <end position="154"/>
    </location>
</feature>
<proteinExistence type="predicted"/>
<comment type="caution">
    <text evidence="2">The sequence shown here is derived from an EMBL/GenBank/DDBJ whole genome shotgun (WGS) entry which is preliminary data.</text>
</comment>
<evidence type="ECO:0000313" key="2">
    <source>
        <dbReference type="EMBL" id="MFB9903208.1"/>
    </source>
</evidence>
<feature type="region of interest" description="Disordered" evidence="1">
    <location>
        <begin position="1"/>
        <end position="29"/>
    </location>
</feature>
<dbReference type="EMBL" id="JBHLZU010000003">
    <property type="protein sequence ID" value="MFB9903208.1"/>
    <property type="molecule type" value="Genomic_DNA"/>
</dbReference>
<feature type="region of interest" description="Disordered" evidence="1">
    <location>
        <begin position="138"/>
        <end position="157"/>
    </location>
</feature>
<accession>A0ABV5ZSL4</accession>
<evidence type="ECO:0000313" key="3">
    <source>
        <dbReference type="Proteomes" id="UP001589693"/>
    </source>
</evidence>
<gene>
    <name evidence="2" type="ORF">ACFFQA_04590</name>
</gene>
<sequence>MKKLVSAGQTGRTEIAPRGGALSRQAGPRNSQHVLEWTNVVRDSQGHVWLFRTQCERLGATSPEPSPRRARVVLASTNSRPWRGAIESTGLTAILGTWLAVLCRRRHGGANGLAAVPGLAMQGALQLGPALGGPFVKGLDSKGKSRKRGAERGKRPTGFFRRLLQAGRVTSTTFDFQ</sequence>
<name>A0ABV5ZSL4_9PSEU</name>
<dbReference type="RefSeq" id="WP_377850338.1">
    <property type="nucleotide sequence ID" value="NZ_JBHLZU010000003.1"/>
</dbReference>
<protein>
    <submittedName>
        <fullName evidence="2">Uncharacterized protein</fullName>
    </submittedName>
</protein>